<evidence type="ECO:0000313" key="17">
    <source>
        <dbReference type="Proteomes" id="UP000290365"/>
    </source>
</evidence>
<keyword evidence="8 13" id="KW-1133">Transmembrane helix</keyword>
<feature type="domain" description="HAMP" evidence="15">
    <location>
        <begin position="127"/>
        <end position="183"/>
    </location>
</feature>
<dbReference type="CDD" id="cd00082">
    <property type="entry name" value="HisKA"/>
    <property type="match status" value="1"/>
</dbReference>
<dbReference type="RefSeq" id="WP_129891138.1">
    <property type="nucleotide sequence ID" value="NZ_CP035758.1"/>
</dbReference>
<dbReference type="Pfam" id="PF02518">
    <property type="entry name" value="HATPase_c"/>
    <property type="match status" value="1"/>
</dbReference>
<dbReference type="PROSITE" id="PS50109">
    <property type="entry name" value="HIS_KIN"/>
    <property type="match status" value="1"/>
</dbReference>
<dbReference type="EC" id="2.7.13.3" evidence="3"/>
<feature type="coiled-coil region" evidence="11">
    <location>
        <begin position="164"/>
        <end position="191"/>
    </location>
</feature>
<evidence type="ECO:0000256" key="6">
    <source>
        <dbReference type="ARBA" id="ARBA00022692"/>
    </source>
</evidence>
<dbReference type="InterPro" id="IPR036890">
    <property type="entry name" value="HATPase_C_sf"/>
</dbReference>
<evidence type="ECO:0000256" key="8">
    <source>
        <dbReference type="ARBA" id="ARBA00022989"/>
    </source>
</evidence>
<dbReference type="Gene3D" id="6.10.340.10">
    <property type="match status" value="1"/>
</dbReference>
<sequence length="420" mass="46323">MSEPKATDAKERAGTGSSNGSLSSTQDGHASRYEPLSPLRAVSPRTGDLTPTGPIFAQTSAGTDAPSWLRPFFSLRIQLTTVYGLTLLLIIFIICMLLSTHIQAVYIFLIAFIITIAGIVANFVFTTILLRPLWRVTDAAQAIAIGDLQQRERLPLRLPPQDEIDRLAGSLNEMVTRLERAEEMQHAAEARFRRFFSDASHQLRTPLTSIRGFTEVLMRGAKDNPEVAQQVLQRMKNESERMTLLINDLLTLARLDEGQPLKAQYLDLVALASEGIEQTKRRLEDGRAIKLEKATEQGLGLQADKDRIKQLIFILLDNAVKYGRPAPDGFITLRLNRQGEDAILSVIDNGEGIAEEDLAHIFESFYRGQYRRSSSKISVIGTGLGLSIASAIVRAHDGSITVQSEPGTGTEFIVRLPCVG</sequence>
<comment type="subcellular location">
    <subcellularLocation>
        <location evidence="2">Membrane</location>
    </subcellularLocation>
</comment>
<evidence type="ECO:0000256" key="12">
    <source>
        <dbReference type="SAM" id="MobiDB-lite"/>
    </source>
</evidence>
<evidence type="ECO:0000256" key="4">
    <source>
        <dbReference type="ARBA" id="ARBA00022553"/>
    </source>
</evidence>
<dbReference type="Proteomes" id="UP000290365">
    <property type="component" value="Chromosome"/>
</dbReference>
<dbReference type="PANTHER" id="PTHR45436:SF5">
    <property type="entry name" value="SENSOR HISTIDINE KINASE TRCS"/>
    <property type="match status" value="1"/>
</dbReference>
<feature type="compositionally biased region" description="Basic and acidic residues" evidence="12">
    <location>
        <begin position="1"/>
        <end position="13"/>
    </location>
</feature>
<feature type="region of interest" description="Disordered" evidence="12">
    <location>
        <begin position="1"/>
        <end position="35"/>
    </location>
</feature>
<dbReference type="Gene3D" id="3.30.565.10">
    <property type="entry name" value="Histidine kinase-like ATPase, C-terminal domain"/>
    <property type="match status" value="1"/>
</dbReference>
<dbReference type="GO" id="GO:0005886">
    <property type="term" value="C:plasma membrane"/>
    <property type="evidence" value="ECO:0007669"/>
    <property type="project" value="TreeGrafter"/>
</dbReference>
<feature type="transmembrane region" description="Helical" evidence="13">
    <location>
        <begin position="79"/>
        <end position="99"/>
    </location>
</feature>
<keyword evidence="9" id="KW-0902">Two-component regulatory system</keyword>
<evidence type="ECO:0000313" key="16">
    <source>
        <dbReference type="EMBL" id="QBD80072.1"/>
    </source>
</evidence>
<evidence type="ECO:0000256" key="2">
    <source>
        <dbReference type="ARBA" id="ARBA00004370"/>
    </source>
</evidence>
<dbReference type="OrthoDB" id="9786919at2"/>
<dbReference type="SMART" id="SM00388">
    <property type="entry name" value="HisKA"/>
    <property type="match status" value="1"/>
</dbReference>
<evidence type="ECO:0000256" key="9">
    <source>
        <dbReference type="ARBA" id="ARBA00023012"/>
    </source>
</evidence>
<evidence type="ECO:0000259" key="14">
    <source>
        <dbReference type="PROSITE" id="PS50109"/>
    </source>
</evidence>
<dbReference type="InterPro" id="IPR003661">
    <property type="entry name" value="HisK_dim/P_dom"/>
</dbReference>
<dbReference type="EMBL" id="CP035758">
    <property type="protein sequence ID" value="QBD80072.1"/>
    <property type="molecule type" value="Genomic_DNA"/>
</dbReference>
<evidence type="ECO:0000256" key="10">
    <source>
        <dbReference type="ARBA" id="ARBA00023136"/>
    </source>
</evidence>
<dbReference type="PROSITE" id="PS50885">
    <property type="entry name" value="HAMP"/>
    <property type="match status" value="1"/>
</dbReference>
<dbReference type="SUPFAM" id="SSF55874">
    <property type="entry name" value="ATPase domain of HSP90 chaperone/DNA topoisomerase II/histidine kinase"/>
    <property type="match status" value="1"/>
</dbReference>
<keyword evidence="11" id="KW-0175">Coiled coil</keyword>
<dbReference type="InterPro" id="IPR003594">
    <property type="entry name" value="HATPase_dom"/>
</dbReference>
<evidence type="ECO:0000256" key="13">
    <source>
        <dbReference type="SAM" id="Phobius"/>
    </source>
</evidence>
<name>A0A4P6JXC2_KTERU</name>
<dbReference type="Gene3D" id="1.10.287.130">
    <property type="match status" value="1"/>
</dbReference>
<dbReference type="InterPro" id="IPR036097">
    <property type="entry name" value="HisK_dim/P_sf"/>
</dbReference>
<keyword evidence="5" id="KW-0808">Transferase</keyword>
<dbReference type="KEGG" id="kbs:EPA93_30450"/>
<gene>
    <name evidence="16" type="ORF">EPA93_30450</name>
</gene>
<dbReference type="CDD" id="cd06225">
    <property type="entry name" value="HAMP"/>
    <property type="match status" value="1"/>
</dbReference>
<dbReference type="SUPFAM" id="SSF158472">
    <property type="entry name" value="HAMP domain-like"/>
    <property type="match status" value="1"/>
</dbReference>
<evidence type="ECO:0000259" key="15">
    <source>
        <dbReference type="PROSITE" id="PS50885"/>
    </source>
</evidence>
<dbReference type="InterPro" id="IPR005467">
    <property type="entry name" value="His_kinase_dom"/>
</dbReference>
<keyword evidence="6 13" id="KW-0812">Transmembrane</keyword>
<feature type="domain" description="Histidine kinase" evidence="14">
    <location>
        <begin position="198"/>
        <end position="420"/>
    </location>
</feature>
<reference evidence="16 17" key="1">
    <citation type="submission" date="2019-01" db="EMBL/GenBank/DDBJ databases">
        <title>Ktedonosporobacter rubrisoli SCAWS-G2.</title>
        <authorList>
            <person name="Huang Y."/>
            <person name="Yan B."/>
        </authorList>
    </citation>
    <scope>NUCLEOTIDE SEQUENCE [LARGE SCALE GENOMIC DNA]</scope>
    <source>
        <strain evidence="16 17">SCAWS-G2</strain>
    </source>
</reference>
<accession>A0A4P6JXC2</accession>
<dbReference type="InterPro" id="IPR003660">
    <property type="entry name" value="HAMP_dom"/>
</dbReference>
<dbReference type="FunFam" id="1.10.287.130:FF:000001">
    <property type="entry name" value="Two-component sensor histidine kinase"/>
    <property type="match status" value="1"/>
</dbReference>
<comment type="catalytic activity">
    <reaction evidence="1">
        <text>ATP + protein L-histidine = ADP + protein N-phospho-L-histidine.</text>
        <dbReference type="EC" id="2.7.13.3"/>
    </reaction>
</comment>
<keyword evidence="10 13" id="KW-0472">Membrane</keyword>
<keyword evidence="7 16" id="KW-0418">Kinase</keyword>
<evidence type="ECO:0000256" key="7">
    <source>
        <dbReference type="ARBA" id="ARBA00022777"/>
    </source>
</evidence>
<dbReference type="CDD" id="cd00075">
    <property type="entry name" value="HATPase"/>
    <property type="match status" value="1"/>
</dbReference>
<dbReference type="SUPFAM" id="SSF47384">
    <property type="entry name" value="Homodimeric domain of signal transducing histidine kinase"/>
    <property type="match status" value="1"/>
</dbReference>
<keyword evidence="4" id="KW-0597">Phosphoprotein</keyword>
<keyword evidence="17" id="KW-1185">Reference proteome</keyword>
<feature type="transmembrane region" description="Helical" evidence="13">
    <location>
        <begin position="105"/>
        <end position="125"/>
    </location>
</feature>
<protein>
    <recommendedName>
        <fullName evidence="3">histidine kinase</fullName>
        <ecNumber evidence="3">2.7.13.3</ecNumber>
    </recommendedName>
</protein>
<dbReference type="InterPro" id="IPR004358">
    <property type="entry name" value="Sig_transdc_His_kin-like_C"/>
</dbReference>
<dbReference type="FunFam" id="3.30.565.10:FF:000006">
    <property type="entry name" value="Sensor histidine kinase WalK"/>
    <property type="match status" value="1"/>
</dbReference>
<feature type="compositionally biased region" description="Low complexity" evidence="12">
    <location>
        <begin position="14"/>
        <end position="25"/>
    </location>
</feature>
<evidence type="ECO:0000256" key="3">
    <source>
        <dbReference type="ARBA" id="ARBA00012438"/>
    </source>
</evidence>
<organism evidence="16 17">
    <name type="scientific">Ktedonosporobacter rubrisoli</name>
    <dbReference type="NCBI Taxonomy" id="2509675"/>
    <lineage>
        <taxon>Bacteria</taxon>
        <taxon>Bacillati</taxon>
        <taxon>Chloroflexota</taxon>
        <taxon>Ktedonobacteria</taxon>
        <taxon>Ktedonobacterales</taxon>
        <taxon>Ktedonosporobacteraceae</taxon>
        <taxon>Ktedonosporobacter</taxon>
    </lineage>
</organism>
<dbReference type="SMART" id="SM00304">
    <property type="entry name" value="HAMP"/>
    <property type="match status" value="1"/>
</dbReference>
<dbReference type="InterPro" id="IPR050428">
    <property type="entry name" value="TCS_sensor_his_kinase"/>
</dbReference>
<dbReference type="PRINTS" id="PR00344">
    <property type="entry name" value="BCTRLSENSOR"/>
</dbReference>
<dbReference type="SMART" id="SM00387">
    <property type="entry name" value="HATPase_c"/>
    <property type="match status" value="1"/>
</dbReference>
<evidence type="ECO:0000256" key="5">
    <source>
        <dbReference type="ARBA" id="ARBA00022679"/>
    </source>
</evidence>
<dbReference type="AlphaFoldDB" id="A0A4P6JXC2"/>
<proteinExistence type="predicted"/>
<dbReference type="GO" id="GO:0000155">
    <property type="term" value="F:phosphorelay sensor kinase activity"/>
    <property type="evidence" value="ECO:0007669"/>
    <property type="project" value="InterPro"/>
</dbReference>
<evidence type="ECO:0000256" key="11">
    <source>
        <dbReference type="SAM" id="Coils"/>
    </source>
</evidence>
<evidence type="ECO:0000256" key="1">
    <source>
        <dbReference type="ARBA" id="ARBA00000085"/>
    </source>
</evidence>
<dbReference type="Pfam" id="PF00672">
    <property type="entry name" value="HAMP"/>
    <property type="match status" value="1"/>
</dbReference>
<dbReference type="Pfam" id="PF00512">
    <property type="entry name" value="HisKA"/>
    <property type="match status" value="1"/>
</dbReference>
<dbReference type="PANTHER" id="PTHR45436">
    <property type="entry name" value="SENSOR HISTIDINE KINASE YKOH"/>
    <property type="match status" value="1"/>
</dbReference>